<dbReference type="PANTHER" id="PTHR24322">
    <property type="entry name" value="PKSB"/>
    <property type="match status" value="1"/>
</dbReference>
<protein>
    <submittedName>
        <fullName evidence="4">Uncharacterized protein</fullName>
    </submittedName>
</protein>
<dbReference type="AlphaFoldDB" id="A0A1E4T4R7"/>
<dbReference type="PANTHER" id="PTHR24322:SF736">
    <property type="entry name" value="RETINOL DEHYDROGENASE 10"/>
    <property type="match status" value="1"/>
</dbReference>
<name>A0A1E4T4R7_9ASCO</name>
<evidence type="ECO:0000256" key="3">
    <source>
        <dbReference type="RuleBase" id="RU000363"/>
    </source>
</evidence>
<dbReference type="PRINTS" id="PR00081">
    <property type="entry name" value="GDHRDH"/>
</dbReference>
<dbReference type="EMBL" id="KV453849">
    <property type="protein sequence ID" value="ODV86760.1"/>
    <property type="molecule type" value="Genomic_DNA"/>
</dbReference>
<dbReference type="InterPro" id="IPR002347">
    <property type="entry name" value="SDR_fam"/>
</dbReference>
<keyword evidence="5" id="KW-1185">Reference proteome</keyword>
<dbReference type="STRING" id="983967.A0A1E4T4R7"/>
<keyword evidence="2" id="KW-0560">Oxidoreductase</keyword>
<dbReference type="Proteomes" id="UP000094801">
    <property type="component" value="Unassembled WGS sequence"/>
</dbReference>
<dbReference type="SUPFAM" id="SSF51735">
    <property type="entry name" value="NAD(P)-binding Rossmann-fold domains"/>
    <property type="match status" value="1"/>
</dbReference>
<evidence type="ECO:0000313" key="4">
    <source>
        <dbReference type="EMBL" id="ODV86760.1"/>
    </source>
</evidence>
<sequence>MTGPIFSILYHLNKRYREISDLVIGATFDPFRDIILITGGSSGLGKQLVEIFMKNAGKVVVFDLVIPEQESEAYVDGVHYYQCDVGNRDDVINKTALVEQEVGIVTILVNNAGITNGKTVLDLTFEEIQKTLEVNLLSSFYTIKSVLPSMLAAKRGYIVTIASTLGYMSPARLSVYGASKSGLIALHESLTYEIGPPIFNTTGVKTLLVCPGQLKTRMFDGVRTPHTLLAPELDPKDVAKSVFKALSLGKRGEIKLPFYGNFLPVLRAAPWPIVDLARYFSGMDVSMKKFVGKEESSSGSPVAGVLSETVSIISGLIPSVLSKHEPSLEQDVDRKLDIASN</sequence>
<evidence type="ECO:0000256" key="1">
    <source>
        <dbReference type="ARBA" id="ARBA00006484"/>
    </source>
</evidence>
<dbReference type="Pfam" id="PF00106">
    <property type="entry name" value="adh_short"/>
    <property type="match status" value="1"/>
</dbReference>
<dbReference type="InterPro" id="IPR036291">
    <property type="entry name" value="NAD(P)-bd_dom_sf"/>
</dbReference>
<reference evidence="5" key="1">
    <citation type="submission" date="2016-04" db="EMBL/GenBank/DDBJ databases">
        <title>Comparative genomics of biotechnologically important yeasts.</title>
        <authorList>
            <consortium name="DOE Joint Genome Institute"/>
            <person name="Riley R."/>
            <person name="Haridas S."/>
            <person name="Wolfe K.H."/>
            <person name="Lopes M.R."/>
            <person name="Hittinger C.T."/>
            <person name="Goker M."/>
            <person name="Salamov A."/>
            <person name="Wisecaver J."/>
            <person name="Long T.M."/>
            <person name="Aerts A.L."/>
            <person name="Barry K."/>
            <person name="Choi C."/>
            <person name="Clum A."/>
            <person name="Coughlan A.Y."/>
            <person name="Deshpande S."/>
            <person name="Douglass A.P."/>
            <person name="Hanson S.J."/>
            <person name="Klenk H.-P."/>
            <person name="Labutti K."/>
            <person name="Lapidus A."/>
            <person name="Lindquist E."/>
            <person name="Lipzen A."/>
            <person name="Meier-Kolthoff J.P."/>
            <person name="Ohm R.A."/>
            <person name="Otillar R.P."/>
            <person name="Pangilinan J."/>
            <person name="Peng Y."/>
            <person name="Rokas A."/>
            <person name="Rosa C.A."/>
            <person name="Scheuner C."/>
            <person name="Sibirny A.A."/>
            <person name="Slot J.C."/>
            <person name="Stielow J.B."/>
            <person name="Sun H."/>
            <person name="Kurtzman C.P."/>
            <person name="Blackwell M."/>
            <person name="Grigoriev I.V."/>
            <person name="Jeffries T.W."/>
        </authorList>
    </citation>
    <scope>NUCLEOTIDE SEQUENCE [LARGE SCALE GENOMIC DNA]</scope>
    <source>
        <strain evidence="5">NRRL YB-2248</strain>
    </source>
</reference>
<evidence type="ECO:0000256" key="2">
    <source>
        <dbReference type="ARBA" id="ARBA00023002"/>
    </source>
</evidence>
<comment type="similarity">
    <text evidence="1 3">Belongs to the short-chain dehydrogenases/reductases (SDR) family.</text>
</comment>
<organism evidence="4 5">
    <name type="scientific">[Candida] arabinofermentans NRRL YB-2248</name>
    <dbReference type="NCBI Taxonomy" id="983967"/>
    <lineage>
        <taxon>Eukaryota</taxon>
        <taxon>Fungi</taxon>
        <taxon>Dikarya</taxon>
        <taxon>Ascomycota</taxon>
        <taxon>Saccharomycotina</taxon>
        <taxon>Pichiomycetes</taxon>
        <taxon>Pichiales</taxon>
        <taxon>Pichiaceae</taxon>
        <taxon>Ogataea</taxon>
        <taxon>Ogataea/Candida clade</taxon>
    </lineage>
</organism>
<accession>A0A1E4T4R7</accession>
<dbReference type="OrthoDB" id="10253736at2759"/>
<gene>
    <name evidence="4" type="ORF">CANARDRAFT_6330</name>
</gene>
<dbReference type="GO" id="GO:0016616">
    <property type="term" value="F:oxidoreductase activity, acting on the CH-OH group of donors, NAD or NADP as acceptor"/>
    <property type="evidence" value="ECO:0007669"/>
    <property type="project" value="TreeGrafter"/>
</dbReference>
<evidence type="ECO:0000313" key="5">
    <source>
        <dbReference type="Proteomes" id="UP000094801"/>
    </source>
</evidence>
<proteinExistence type="inferred from homology"/>
<dbReference type="CDD" id="cd05339">
    <property type="entry name" value="17beta-HSDXI-like_SDR_c"/>
    <property type="match status" value="1"/>
</dbReference>
<dbReference type="PRINTS" id="PR00080">
    <property type="entry name" value="SDRFAMILY"/>
</dbReference>
<dbReference type="Gene3D" id="3.40.50.720">
    <property type="entry name" value="NAD(P)-binding Rossmann-like Domain"/>
    <property type="match status" value="1"/>
</dbReference>